<dbReference type="HOGENOM" id="CLU_031281_1_1_0"/>
<dbReference type="Gene3D" id="2.30.180.10">
    <property type="entry name" value="FAS1 domain"/>
    <property type="match status" value="2"/>
</dbReference>
<dbReference type="InterPro" id="IPR000782">
    <property type="entry name" value="FAS1_domain"/>
</dbReference>
<dbReference type="KEGG" id="caa:Caka_0037"/>
<feature type="domain" description="FAS1" evidence="2">
    <location>
        <begin position="143"/>
        <end position="274"/>
    </location>
</feature>
<evidence type="ECO:0000259" key="2">
    <source>
        <dbReference type="PROSITE" id="PS50213"/>
    </source>
</evidence>
<dbReference type="GO" id="GO:0005615">
    <property type="term" value="C:extracellular space"/>
    <property type="evidence" value="ECO:0007669"/>
    <property type="project" value="TreeGrafter"/>
</dbReference>
<organism evidence="3 4">
    <name type="scientific">Coraliomargarita akajimensis (strain DSM 45221 / IAM 15411 / JCM 23193 / KCTC 12865 / 04OKA010-24)</name>
    <dbReference type="NCBI Taxonomy" id="583355"/>
    <lineage>
        <taxon>Bacteria</taxon>
        <taxon>Pseudomonadati</taxon>
        <taxon>Verrucomicrobiota</taxon>
        <taxon>Opitutia</taxon>
        <taxon>Puniceicoccales</taxon>
        <taxon>Coraliomargaritaceae</taxon>
        <taxon>Coraliomargarita</taxon>
    </lineage>
</organism>
<dbReference type="SMART" id="SM00554">
    <property type="entry name" value="FAS1"/>
    <property type="match status" value="2"/>
</dbReference>
<dbReference type="PANTHER" id="PTHR10900">
    <property type="entry name" value="PERIOSTIN-RELATED"/>
    <property type="match status" value="1"/>
</dbReference>
<dbReference type="EMBL" id="CP001998">
    <property type="protein sequence ID" value="ADE53066.1"/>
    <property type="molecule type" value="Genomic_DNA"/>
</dbReference>
<reference evidence="3 4" key="1">
    <citation type="journal article" date="2010" name="Stand. Genomic Sci.">
        <title>Complete genome sequence of Coraliomargarita akajimensis type strain (04OKA010-24).</title>
        <authorList>
            <person name="Mavromatis K."/>
            <person name="Abt B."/>
            <person name="Brambilla E."/>
            <person name="Lapidus A."/>
            <person name="Copeland A."/>
            <person name="Deshpande S."/>
            <person name="Nolan M."/>
            <person name="Lucas S."/>
            <person name="Tice H."/>
            <person name="Cheng J.F."/>
            <person name="Han C."/>
            <person name="Detter J.C."/>
            <person name="Woyke T."/>
            <person name="Goodwin L."/>
            <person name="Pitluck S."/>
            <person name="Held B."/>
            <person name="Brettin T."/>
            <person name="Tapia R."/>
            <person name="Ivanova N."/>
            <person name="Mikhailova N."/>
            <person name="Pati A."/>
            <person name="Liolios K."/>
            <person name="Chen A."/>
            <person name="Palaniappan K."/>
            <person name="Land M."/>
            <person name="Hauser L."/>
            <person name="Chang Y.J."/>
            <person name="Jeffries C.D."/>
            <person name="Rohde M."/>
            <person name="Goker M."/>
            <person name="Bristow J."/>
            <person name="Eisen J.A."/>
            <person name="Markowitz V."/>
            <person name="Hugenholtz P."/>
            <person name="Klenk H.P."/>
            <person name="Kyrpides N.C."/>
        </authorList>
    </citation>
    <scope>NUCLEOTIDE SEQUENCE [LARGE SCALE GENOMIC DNA]</scope>
    <source>
        <strain evidence="4">DSM 45221 / IAM 15411 / JCM 23193 / KCTC 12865</strain>
    </source>
</reference>
<name>D5EKI5_CORAD</name>
<evidence type="ECO:0000313" key="4">
    <source>
        <dbReference type="Proteomes" id="UP000000925"/>
    </source>
</evidence>
<dbReference type="PANTHER" id="PTHR10900:SF77">
    <property type="entry name" value="FI19380P1"/>
    <property type="match status" value="1"/>
</dbReference>
<dbReference type="eggNOG" id="COG2335">
    <property type="taxonomic scope" value="Bacteria"/>
</dbReference>
<protein>
    <submittedName>
        <fullName evidence="3">Beta-Ig-H3/fasciclin</fullName>
    </submittedName>
</protein>
<dbReference type="RefSeq" id="WP_013041792.1">
    <property type="nucleotide sequence ID" value="NC_014008.1"/>
</dbReference>
<dbReference type="SUPFAM" id="SSF82153">
    <property type="entry name" value="FAS1 domain"/>
    <property type="match status" value="2"/>
</dbReference>
<sequence length="416" mass="43928">MGYLAKSCITLITVGSILLTPLAQASTRSITALRAIDSDGDIYRKGGTVTLSVSVDEGQSFKKYQTIRLKRGSSLASTSFLNYLPEDSLVKIDAQFKRSRAGQPEAFVIVDNPDDIKEELDFLFTFFRIEINKLDLPVTFRSTATIAEIAESNPDFSTLEAALKLAGLFDVVDSEGTFTVFAPTDAAFQALGSDTLSFLTSPEGKETLTNVLLYHVIAGQELKATGVLERATLPTALGLPLSVDAGVPAINSSNLVVTDILTANGVIHVIDAVLLPDDAPVATGNIAEVASEAGIFSTLLAAVGQTGLAGALTDSDNPVTVFAPTDAAFAALPEGLLGSLSEQQLRNILLYHVVAGRVDSATLFGLDSAPSLLLGQSIRVNGELERINASDFVLLDIPTTTGNVHVIDRVLIPSTF</sequence>
<dbReference type="FunFam" id="2.30.180.10:FF:000032">
    <property type="entry name" value="Fasciclin domain-containing protein, putative"/>
    <property type="match status" value="2"/>
</dbReference>
<proteinExistence type="predicted"/>
<dbReference type="PROSITE" id="PS50213">
    <property type="entry name" value="FAS1"/>
    <property type="match status" value="2"/>
</dbReference>
<evidence type="ECO:0000256" key="1">
    <source>
        <dbReference type="SAM" id="SignalP"/>
    </source>
</evidence>
<feature type="domain" description="FAS1" evidence="2">
    <location>
        <begin position="283"/>
        <end position="411"/>
    </location>
</feature>
<keyword evidence="1" id="KW-0732">Signal</keyword>
<evidence type="ECO:0000313" key="3">
    <source>
        <dbReference type="EMBL" id="ADE53066.1"/>
    </source>
</evidence>
<feature type="signal peptide" evidence="1">
    <location>
        <begin position="1"/>
        <end position="25"/>
    </location>
</feature>
<dbReference type="InterPro" id="IPR050904">
    <property type="entry name" value="Adhesion/Biosynth-related"/>
</dbReference>
<dbReference type="Pfam" id="PF02469">
    <property type="entry name" value="Fasciclin"/>
    <property type="match status" value="2"/>
</dbReference>
<dbReference type="STRING" id="583355.Caka_0037"/>
<dbReference type="InterPro" id="IPR036378">
    <property type="entry name" value="FAS1_dom_sf"/>
</dbReference>
<gene>
    <name evidence="3" type="ordered locus">Caka_0037</name>
</gene>
<keyword evidence="4" id="KW-1185">Reference proteome</keyword>
<accession>D5EKI5</accession>
<dbReference type="Proteomes" id="UP000000925">
    <property type="component" value="Chromosome"/>
</dbReference>
<dbReference type="AlphaFoldDB" id="D5EKI5"/>
<feature type="chain" id="PRO_5003071537" evidence="1">
    <location>
        <begin position="26"/>
        <end position="416"/>
    </location>
</feature>